<dbReference type="Pfam" id="PF13966">
    <property type="entry name" value="zf-RVT"/>
    <property type="match status" value="2"/>
</dbReference>
<dbReference type="InterPro" id="IPR043502">
    <property type="entry name" value="DNA/RNA_pol_sf"/>
</dbReference>
<name>A0AAQ3UQU5_PASNO</name>
<keyword evidence="1" id="KW-0853">WD repeat</keyword>
<dbReference type="PANTHER" id="PTHR33116">
    <property type="entry name" value="REVERSE TRANSCRIPTASE ZINC-BINDING DOMAIN-CONTAINING PROTEIN-RELATED-RELATED"/>
    <property type="match status" value="1"/>
</dbReference>
<feature type="domain" description="Reverse transcriptase" evidence="2">
    <location>
        <begin position="194"/>
        <end position="472"/>
    </location>
</feature>
<dbReference type="InterPro" id="IPR015943">
    <property type="entry name" value="WD40/YVTN_repeat-like_dom_sf"/>
</dbReference>
<dbReference type="InterPro" id="IPR026960">
    <property type="entry name" value="RVT-Znf"/>
</dbReference>
<dbReference type="PROSITE" id="PS50082">
    <property type="entry name" value="WD_REPEATS_2"/>
    <property type="match status" value="1"/>
</dbReference>
<evidence type="ECO:0000256" key="1">
    <source>
        <dbReference type="PROSITE-ProRule" id="PRU00221"/>
    </source>
</evidence>
<sequence>MNTAGSYKKEKKTLLALLHNLDKKAEDVTLSDQEINFKHYLKERLVSLLREEELKWYERAKVKTLLEGDANTRFFHLVANGKHRKQHIFKLEDDQGVVVGDACLKNHITKYYKNLFGTPEQLEITLVEDQILDIPQVSPEENEILVAKFTESEVRDAIFQMEHNKAPGPDGFPAEFYQVFWGVIKDDLLSLFSDFHKEDLDLFSLNFGIITLIPKIHNATKIQQYRPICVLNVSFKIFTKVGTNRLNRIAKTVVSPTQTAFMPGRNIMEGVVILHETIHELHTKKRNGIIFKIDFEKAYDKVKWSFLQQTLRMKGFSPKWCRWVHNMVTGGSVGIKVNDDVGPYFQTKRGLRQGDPMSPILFNIVADMLALLINRAKADGQIGGVIPHLVDDGLSILQYADDTIIFLDHDPEQAKNLKLLLCAFELLSGLKINFHKSEIFCYGAAKEMEHYYTTIFGCNSGAYPFRYLGIPMHHRQLLNSEWRQVEDRFEQKLSCWKAKYLSYGGRLVMLNSVLSSLPMFMMSFFEIPKGVLKNLDHFRSRFFWQGSTDKHKYRLARWDILCRPKDQGGLGILDLHLQNKCLLAKWLVNLLNTDGTWQSLLRNKYLRSKSLTQVSAKPNDSHFWRGLMHIKEEVIANGSFVIKDGANTRFWDDTWIGDKPLKNRYPNLYNIARDRHITVSKVMSSRPLNISFRRSLVDNNLREWLRLVAQVSNVVLVDGMDHFKWLLTKSGLFTVRSMYLNAIDTHPPFQHRKIWRWKLPLKIKIFLWFIQRGVILTKDNLAKKNWKGSQKCECCNMNETIQHLFLDCPFAKMIWRIIFYTTNLNQPRSIDHMFGTWLDNQNKKVIFRGAYWIRFWSQLQRDEQAKDALVVMSKKLEIIALEISNGGWKHFFPVLKSHQKKITGLAFSQLQNVLVSSDFDAQLCVWSIEDWEKTNSTYIQPPCNCAGALVGDTTVQFHYDETHILVVHETQLVIYDLELERHCSWLPCDALPAPISSAVYSSDGLLVYAGFCDGAIGIFEADSLTLQCRIARSAYIPSSVSSGGGNVYPKAVAANPWKPNQMAVGTSDGAVYVLEPPLDSDEPTSPQDNVNPVVAAAAVVLANRMRENELLTNDFTESEVREAIFSMKHNKAPGPDGFPVEFYQHFWEIIKVDLMQMFRDLSRGDLPIFSLNFGVITLIPKVQDANLIQQYRPICLLNVSFKIFTKVATIRLKSVADKVVSPTQTAFMKGRNILEGVVILHETIHELHRKKQNGVVLKLDFEKAYDKIRWPFLFQTLRMKGFSNKWISWIKAFITGGSVAVNVNDDVGPFFQTRKGLRQGDPLSPLLFNIMADMLKVLITRANLDGQLEGVVPHLVEGGLSILQYADDTILFMNHDIDKARNMKLLLYAFEQASGLKINFYKSELYCFGEAQEYVDQYKNLFGCNAGSFPINYLGIPIHFKKLRNCDWKKVEERFEKRLSSWQGKHLSVGGRLVLINSVLSSLPMYMMSFFSLPKGVLKKLDYFRSRFYWQGDEQKKKYRLAKWTILCLPKDQGGLGIQDLNNKNIALLSKWLYKLLTSDGLWQQILRNKYMGSKLLVQVNWKPGDSHFWACLMRVKHDFLRFGAFMVKDGSQVCFWEDSWLGGTPLKDQYPSLYNIVRPKFITIAEVLNSSPPNLSWRRHLVSPKQIAWNELRSRIEGVVLSQDQDAFYWNLSSNGKFSVKSLYDALMMTNLPNINRSLWKLKIPLKIKIFLWYLRRGVVLTKDNLAKRYPYCGTMALKLGYPPTTRLAGEGCGGIATFGANGQEEHFTPRCPLLHGPKPTATFCGLAGDGLGFFDIPYTTAAKAPRRVSATALIKIVEGSVSADLVKAELGRAIPVKWDWVVQECEGPPRPPKLNRVLSIEPPI</sequence>
<dbReference type="Proteomes" id="UP001341281">
    <property type="component" value="Chromosome 10"/>
</dbReference>
<evidence type="ECO:0000259" key="2">
    <source>
        <dbReference type="PROSITE" id="PS50878"/>
    </source>
</evidence>
<proteinExistence type="predicted"/>
<dbReference type="CDD" id="cd01650">
    <property type="entry name" value="RT_nLTR_like"/>
    <property type="match status" value="2"/>
</dbReference>
<dbReference type="PANTHER" id="PTHR33116:SF87">
    <property type="entry name" value="OS01G0158850 PROTEIN"/>
    <property type="match status" value="1"/>
</dbReference>
<dbReference type="SUPFAM" id="SSF50978">
    <property type="entry name" value="WD40 repeat-like"/>
    <property type="match status" value="1"/>
</dbReference>
<dbReference type="InterPro" id="IPR000477">
    <property type="entry name" value="RT_dom"/>
</dbReference>
<evidence type="ECO:0000313" key="3">
    <source>
        <dbReference type="EMBL" id="WVZ96526.1"/>
    </source>
</evidence>
<dbReference type="Gene3D" id="2.130.10.10">
    <property type="entry name" value="YVTN repeat-like/Quinoprotein amine dehydrogenase"/>
    <property type="match status" value="1"/>
</dbReference>
<dbReference type="EMBL" id="CP144754">
    <property type="protein sequence ID" value="WVZ96526.1"/>
    <property type="molecule type" value="Genomic_DNA"/>
</dbReference>
<dbReference type="PROSITE" id="PS50294">
    <property type="entry name" value="WD_REPEATS_REGION"/>
    <property type="match status" value="1"/>
</dbReference>
<keyword evidence="4" id="KW-1185">Reference proteome</keyword>
<feature type="domain" description="Reverse transcriptase" evidence="2">
    <location>
        <begin position="1160"/>
        <end position="1438"/>
    </location>
</feature>
<protein>
    <recommendedName>
        <fullName evidence="2">Reverse transcriptase domain-containing protein</fullName>
    </recommendedName>
</protein>
<evidence type="ECO:0000313" key="4">
    <source>
        <dbReference type="Proteomes" id="UP001341281"/>
    </source>
</evidence>
<dbReference type="InterPro" id="IPR001680">
    <property type="entry name" value="WD40_rpt"/>
</dbReference>
<organism evidence="3 4">
    <name type="scientific">Paspalum notatum var. saurae</name>
    <dbReference type="NCBI Taxonomy" id="547442"/>
    <lineage>
        <taxon>Eukaryota</taxon>
        <taxon>Viridiplantae</taxon>
        <taxon>Streptophyta</taxon>
        <taxon>Embryophyta</taxon>
        <taxon>Tracheophyta</taxon>
        <taxon>Spermatophyta</taxon>
        <taxon>Magnoliopsida</taxon>
        <taxon>Liliopsida</taxon>
        <taxon>Poales</taxon>
        <taxon>Poaceae</taxon>
        <taxon>PACMAD clade</taxon>
        <taxon>Panicoideae</taxon>
        <taxon>Andropogonodae</taxon>
        <taxon>Paspaleae</taxon>
        <taxon>Paspalinae</taxon>
        <taxon>Paspalum</taxon>
    </lineage>
</organism>
<gene>
    <name evidence="3" type="ORF">U9M48_042156</name>
</gene>
<dbReference type="SMART" id="SM00320">
    <property type="entry name" value="WD40"/>
    <property type="match status" value="2"/>
</dbReference>
<accession>A0AAQ3UQU5</accession>
<feature type="repeat" description="WD" evidence="1">
    <location>
        <begin position="895"/>
        <end position="936"/>
    </location>
</feature>
<reference evidence="3 4" key="1">
    <citation type="submission" date="2024-02" db="EMBL/GenBank/DDBJ databases">
        <title>High-quality chromosome-scale genome assembly of Pensacola bahiagrass (Paspalum notatum Flugge var. saurae).</title>
        <authorList>
            <person name="Vega J.M."/>
            <person name="Podio M."/>
            <person name="Orjuela J."/>
            <person name="Siena L.A."/>
            <person name="Pessino S.C."/>
            <person name="Combes M.C."/>
            <person name="Mariac C."/>
            <person name="Albertini E."/>
            <person name="Pupilli F."/>
            <person name="Ortiz J.P.A."/>
            <person name="Leblanc O."/>
        </authorList>
    </citation>
    <scope>NUCLEOTIDE SEQUENCE [LARGE SCALE GENOMIC DNA]</scope>
    <source>
        <strain evidence="3">R1</strain>
        <tissue evidence="3">Leaf</tissue>
    </source>
</reference>
<dbReference type="SUPFAM" id="SSF56672">
    <property type="entry name" value="DNA/RNA polymerases"/>
    <property type="match status" value="2"/>
</dbReference>
<dbReference type="InterPro" id="IPR036322">
    <property type="entry name" value="WD40_repeat_dom_sf"/>
</dbReference>
<dbReference type="Pfam" id="PF00078">
    <property type="entry name" value="RVT_1"/>
    <property type="match status" value="2"/>
</dbReference>
<dbReference type="PROSITE" id="PS50878">
    <property type="entry name" value="RT_POL"/>
    <property type="match status" value="2"/>
</dbReference>